<dbReference type="InterPro" id="IPR051923">
    <property type="entry name" value="Glycosyl_Hydrolase_39"/>
</dbReference>
<dbReference type="Proteomes" id="UP000470520">
    <property type="component" value="Unassembled WGS sequence"/>
</dbReference>
<evidence type="ECO:0000313" key="6">
    <source>
        <dbReference type="EMBL" id="NEB94334.1"/>
    </source>
</evidence>
<organism evidence="6 7">
    <name type="scientific">Streptomyces bauhiniae</name>
    <dbReference type="NCBI Taxonomy" id="2340725"/>
    <lineage>
        <taxon>Bacteria</taxon>
        <taxon>Bacillati</taxon>
        <taxon>Actinomycetota</taxon>
        <taxon>Actinomycetes</taxon>
        <taxon>Kitasatosporales</taxon>
        <taxon>Streptomycetaceae</taxon>
        <taxon>Streptomyces</taxon>
    </lineage>
</organism>
<evidence type="ECO:0000256" key="3">
    <source>
        <dbReference type="ARBA" id="ARBA00023295"/>
    </source>
</evidence>
<protein>
    <recommendedName>
        <fullName evidence="5">Glycosyl hydrolases family 39 N-terminal catalytic domain-containing protein</fullName>
    </recommendedName>
</protein>
<evidence type="ECO:0000256" key="2">
    <source>
        <dbReference type="ARBA" id="ARBA00022801"/>
    </source>
</evidence>
<dbReference type="InterPro" id="IPR013320">
    <property type="entry name" value="ConA-like_dom_sf"/>
</dbReference>
<dbReference type="PANTHER" id="PTHR12631:SF10">
    <property type="entry name" value="BETA-XYLOSIDASE-LIKE PROTEIN-RELATED"/>
    <property type="match status" value="1"/>
</dbReference>
<dbReference type="EMBL" id="JAAGMR010000247">
    <property type="protein sequence ID" value="NEB94334.1"/>
    <property type="molecule type" value="Genomic_DNA"/>
</dbReference>
<dbReference type="Gene3D" id="2.60.120.200">
    <property type="match status" value="1"/>
</dbReference>
<proteinExistence type="inferred from homology"/>
<name>A0A7K3QWP3_9ACTN</name>
<evidence type="ECO:0000256" key="4">
    <source>
        <dbReference type="SAM" id="SignalP"/>
    </source>
</evidence>
<dbReference type="InterPro" id="IPR017853">
    <property type="entry name" value="GH"/>
</dbReference>
<dbReference type="GO" id="GO:0004553">
    <property type="term" value="F:hydrolase activity, hydrolyzing O-glycosyl compounds"/>
    <property type="evidence" value="ECO:0007669"/>
    <property type="project" value="TreeGrafter"/>
</dbReference>
<gene>
    <name evidence="6" type="ORF">G3I21_22065</name>
</gene>
<dbReference type="Pfam" id="PF01229">
    <property type="entry name" value="Glyco_hydro_39"/>
    <property type="match status" value="1"/>
</dbReference>
<dbReference type="Gene3D" id="3.20.20.80">
    <property type="entry name" value="Glycosidases"/>
    <property type="match status" value="1"/>
</dbReference>
<evidence type="ECO:0000313" key="7">
    <source>
        <dbReference type="Proteomes" id="UP000470520"/>
    </source>
</evidence>
<accession>A0A7K3QWP3</accession>
<keyword evidence="3" id="KW-0326">Glycosidase</keyword>
<dbReference type="InterPro" id="IPR049166">
    <property type="entry name" value="GH39_cat"/>
</dbReference>
<keyword evidence="2" id="KW-0378">Hydrolase</keyword>
<evidence type="ECO:0000256" key="1">
    <source>
        <dbReference type="ARBA" id="ARBA00008875"/>
    </source>
</evidence>
<dbReference type="RefSeq" id="WP_164191422.1">
    <property type="nucleotide sequence ID" value="NZ_JAAGMR010000247.1"/>
</dbReference>
<keyword evidence="4" id="KW-0732">Signal</keyword>
<dbReference type="SUPFAM" id="SSF51445">
    <property type="entry name" value="(Trans)glycosidases"/>
    <property type="match status" value="1"/>
</dbReference>
<feature type="chain" id="PRO_5038358829" description="Glycosyl hydrolases family 39 N-terminal catalytic domain-containing protein" evidence="4">
    <location>
        <begin position="34"/>
        <end position="658"/>
    </location>
</feature>
<sequence>MVKHHRRPSLALLLAGTLVGTLVSVTASASAAAADFTGDFDTTAPGAVPAGWSVSGGGGDATAQDVPGTVDRALRLKDTSTGAPVTVGTSFPSTSSAVDTGFRLRAAQTSATVGVHLDGAQGHNVTVALSADGRLYTYDGTRRVDLGAYAADRWYDIRVVAHPSTATAEVYVDGERRAAQLDFRTSATALDGLRAGVSTADTGTAWVDDVRIVTESAPQGWPYLGSIAPRTAQQVGSSNLLVGAETLDRGYTDYQAFGPYLGRLGATGVRLQGGWAKTEQTKGVYDWAWLDRIVDDARRQGLKPWLQLSYGNGAYTGGGGSGLGGKLPSSAEALAGWDAWVTAAVKRYKGRVAQWEVWNEPNLAGIPVADYTDFYVRTASLVRAEQPNAVIFGQEAGIDVPYAQDFLTRLSQQGEAGLLSGISYHPYNADPDNPWTYQQVAKLQALIAQYAPGGVVRQGENGVPSRPGSYGALGDLDWTELSQSKWILRRLVNDLGRDISTSVFSISDLHYSSKINSKGLLQTNTDKSIRYAKPSFYAVQSVASLLDSTVKPLPDYSWSSSSSTPLTVRAFAKRDTGRQLVGFWSASGKPSENTVRTSTDLTFRGGDFTDPVLVDLRTGAVNDIPADHWSVQGDTYTFTGMPLYDSPVLIADRSAITL</sequence>
<dbReference type="AlphaFoldDB" id="A0A7K3QWP3"/>
<dbReference type="PANTHER" id="PTHR12631">
    <property type="entry name" value="ALPHA-L-IDURONIDASE"/>
    <property type="match status" value="1"/>
</dbReference>
<evidence type="ECO:0000259" key="5">
    <source>
        <dbReference type="Pfam" id="PF01229"/>
    </source>
</evidence>
<comment type="similarity">
    <text evidence="1">Belongs to the glycosyl hydrolase 39 family.</text>
</comment>
<comment type="caution">
    <text evidence="6">The sequence shown here is derived from an EMBL/GenBank/DDBJ whole genome shotgun (WGS) entry which is preliminary data.</text>
</comment>
<dbReference type="SUPFAM" id="SSF49899">
    <property type="entry name" value="Concanavalin A-like lectins/glucanases"/>
    <property type="match status" value="1"/>
</dbReference>
<feature type="domain" description="Glycosyl hydrolases family 39 N-terminal catalytic" evidence="5">
    <location>
        <begin position="280"/>
        <end position="428"/>
    </location>
</feature>
<feature type="signal peptide" evidence="4">
    <location>
        <begin position="1"/>
        <end position="33"/>
    </location>
</feature>
<reference evidence="6 7" key="1">
    <citation type="submission" date="2020-01" db="EMBL/GenBank/DDBJ databases">
        <title>Insect and environment-associated Actinomycetes.</title>
        <authorList>
            <person name="Currrie C."/>
            <person name="Chevrette M."/>
            <person name="Carlson C."/>
            <person name="Stubbendieck R."/>
            <person name="Wendt-Pienkowski E."/>
        </authorList>
    </citation>
    <scope>NUCLEOTIDE SEQUENCE [LARGE SCALE GENOMIC DNA]</scope>
    <source>
        <strain evidence="6 7">SID7754</strain>
    </source>
</reference>